<keyword evidence="9" id="KW-1185">Reference proteome</keyword>
<evidence type="ECO:0000313" key="9">
    <source>
        <dbReference type="Proteomes" id="UP000253509"/>
    </source>
</evidence>
<dbReference type="EMBL" id="QNSB01000002">
    <property type="protein sequence ID" value="RBP73691.1"/>
    <property type="molecule type" value="Genomic_DNA"/>
</dbReference>
<comment type="subcellular location">
    <subcellularLocation>
        <location evidence="1">Membrane</location>
        <topology evidence="1">Multi-pass membrane protein</topology>
    </subcellularLocation>
</comment>
<feature type="transmembrane region" description="Helical" evidence="6">
    <location>
        <begin position="268"/>
        <end position="298"/>
    </location>
</feature>
<feature type="transmembrane region" description="Helical" evidence="6">
    <location>
        <begin position="222"/>
        <end position="247"/>
    </location>
</feature>
<feature type="region of interest" description="Disordered" evidence="5">
    <location>
        <begin position="112"/>
        <end position="138"/>
    </location>
</feature>
<feature type="transmembrane region" description="Helical" evidence="6">
    <location>
        <begin position="310"/>
        <end position="329"/>
    </location>
</feature>
<reference evidence="8 9" key="1">
    <citation type="submission" date="2018-06" db="EMBL/GenBank/DDBJ databases">
        <title>Freshwater and sediment microbial communities from various areas in North America, analyzing microbe dynamics in response to fracking.</title>
        <authorList>
            <person name="Lamendella R."/>
        </authorList>
    </citation>
    <scope>NUCLEOTIDE SEQUENCE [LARGE SCALE GENOMIC DNA]</scope>
    <source>
        <strain evidence="8 9">3b_TX</strain>
    </source>
</reference>
<dbReference type="Proteomes" id="UP000253509">
    <property type="component" value="Unassembled WGS sequence"/>
</dbReference>
<feature type="transmembrane region" description="Helical" evidence="6">
    <location>
        <begin position="398"/>
        <end position="419"/>
    </location>
</feature>
<evidence type="ECO:0000259" key="7">
    <source>
        <dbReference type="Pfam" id="PF12698"/>
    </source>
</evidence>
<evidence type="ECO:0000256" key="2">
    <source>
        <dbReference type="ARBA" id="ARBA00022692"/>
    </source>
</evidence>
<gene>
    <name evidence="8" type="ORF">DFO65_102219</name>
</gene>
<evidence type="ECO:0000313" key="8">
    <source>
        <dbReference type="EMBL" id="RBP73691.1"/>
    </source>
</evidence>
<accession>A0A366ILU0</accession>
<proteinExistence type="predicted"/>
<evidence type="ECO:0000256" key="1">
    <source>
        <dbReference type="ARBA" id="ARBA00004141"/>
    </source>
</evidence>
<feature type="compositionally biased region" description="Low complexity" evidence="5">
    <location>
        <begin position="121"/>
        <end position="138"/>
    </location>
</feature>
<dbReference type="PANTHER" id="PTHR43471:SF3">
    <property type="entry name" value="ABC TRANSPORTER PERMEASE PROTEIN NATB"/>
    <property type="match status" value="1"/>
</dbReference>
<feature type="transmembrane region" description="Helical" evidence="6">
    <location>
        <begin position="341"/>
        <end position="363"/>
    </location>
</feature>
<keyword evidence="4 6" id="KW-0472">Membrane</keyword>
<dbReference type="GO" id="GO:0140359">
    <property type="term" value="F:ABC-type transporter activity"/>
    <property type="evidence" value="ECO:0007669"/>
    <property type="project" value="InterPro"/>
</dbReference>
<feature type="compositionally biased region" description="Low complexity" evidence="5">
    <location>
        <begin position="8"/>
        <end position="38"/>
    </location>
</feature>
<dbReference type="GO" id="GO:0016020">
    <property type="term" value="C:membrane"/>
    <property type="evidence" value="ECO:0007669"/>
    <property type="project" value="UniProtKB-SubCell"/>
</dbReference>
<evidence type="ECO:0000256" key="6">
    <source>
        <dbReference type="SAM" id="Phobius"/>
    </source>
</evidence>
<feature type="domain" description="ABC-2 type transporter transmembrane" evidence="7">
    <location>
        <begin position="67"/>
        <end position="416"/>
    </location>
</feature>
<evidence type="ECO:0000256" key="5">
    <source>
        <dbReference type="SAM" id="MobiDB-lite"/>
    </source>
</evidence>
<name>A0A366ILU0_9MICO</name>
<dbReference type="InterPro" id="IPR013525">
    <property type="entry name" value="ABC2_TM"/>
</dbReference>
<keyword evidence="2 6" id="KW-0812">Transmembrane</keyword>
<evidence type="ECO:0000256" key="4">
    <source>
        <dbReference type="ARBA" id="ARBA00023136"/>
    </source>
</evidence>
<organism evidence="8 9">
    <name type="scientific">Brevibacterium celere</name>
    <dbReference type="NCBI Taxonomy" id="225845"/>
    <lineage>
        <taxon>Bacteria</taxon>
        <taxon>Bacillati</taxon>
        <taxon>Actinomycetota</taxon>
        <taxon>Actinomycetes</taxon>
        <taxon>Micrococcales</taxon>
        <taxon>Brevibacteriaceae</taxon>
        <taxon>Brevibacterium</taxon>
    </lineage>
</organism>
<sequence length="439" mass="45308">MSTDPDPAMTTRRNATMTASARPPASSSLPPAADSSMSPAMTAARASFTTAMGLVIEREVMVRLKSKAFMVSTLLGIVLLGALVAVSGSLPSLLDSTDRVAVTPAGAEAIADADGLTGDDTSAGAEASAGTGTPAAGAPAETEALGGAGDIELIDVTDAEEAKDLVRSGRADAAVVEDEESPVGLSVIAQRSAPESLVSSLSRLPTVELLDPDAPDPALTSLMGLGLGLVFFMSAVTFGSTIASSVVEEKQSRIVEILLASTSARALMFGKVIACTILAFGQIALTAVAILFGAAISGNDLVLGKITAPIAWFIPLFVIGFVMVAALYAAAASMVSRTEDLGSTSTPIMMIILVPYMAVVIFADNEAVMEVMSFIPFSAAVAVPMRVFLGTIEWWEPLVSLLILVVTTLGALLLATRIFERSILRSGPRLSWTRALRSQ</sequence>
<dbReference type="AlphaFoldDB" id="A0A366ILU0"/>
<feature type="region of interest" description="Disordered" evidence="5">
    <location>
        <begin position="1"/>
        <end position="38"/>
    </location>
</feature>
<comment type="caution">
    <text evidence="8">The sequence shown here is derived from an EMBL/GenBank/DDBJ whole genome shotgun (WGS) entry which is preliminary data.</text>
</comment>
<evidence type="ECO:0000256" key="3">
    <source>
        <dbReference type="ARBA" id="ARBA00022989"/>
    </source>
</evidence>
<protein>
    <submittedName>
        <fullName evidence="8">ABC-2 type transport system permease protein</fullName>
    </submittedName>
</protein>
<dbReference type="PANTHER" id="PTHR43471">
    <property type="entry name" value="ABC TRANSPORTER PERMEASE"/>
    <property type="match status" value="1"/>
</dbReference>
<keyword evidence="3 6" id="KW-1133">Transmembrane helix</keyword>
<dbReference type="Pfam" id="PF12698">
    <property type="entry name" value="ABC2_membrane_3"/>
    <property type="match status" value="1"/>
</dbReference>
<feature type="transmembrane region" description="Helical" evidence="6">
    <location>
        <begin position="68"/>
        <end position="90"/>
    </location>
</feature>